<protein>
    <submittedName>
        <fullName evidence="15">Peptidase S8/S53 domain-containing protein</fullName>
    </submittedName>
</protein>
<dbReference type="InterPro" id="IPR015500">
    <property type="entry name" value="Peptidase_S8_subtilisin-rel"/>
</dbReference>
<dbReference type="PANTHER" id="PTHR43806:SF66">
    <property type="entry name" value="SERIN ENDOPEPTIDASE"/>
    <property type="match status" value="1"/>
</dbReference>
<sequence>MLPRIAIIAALLPLLYGRDAVAQQQPEQEPGDNAMRFPNRYIVEYKPGFLHARSTSLLSSREGVKLRRVFDSPVFSGASVDVDALDATTLAALPEVGRVWANVEVRLPKTQTQQTILSSDDAAAAKYSTFITTGVDKVHAAGFFGQGVKVGVVDTGVQYTHPALGGGIGPGFKVAGGWDFVGNGMWPYEGDKLPDADPMDQQGHGTHVAGIVAGQSDNWSGVAPNATLYAYKVMGKLDLSDTETLVEAFLRAYDDGMDIITSSISPPSGSGAGFETNLWAEVASRIVAKGVLVTIAAGNRGDDGLLLTGSGASGTDVLAVASINVDNSAATPVDLRFTVNGVTNTTTAGYIPATVPLPSTIKDWPVAVLNFNTSDPADGCSAYPPGTPSLVGKVPLVRRGTCTFDTKVEHLEALGAKYVLVYNNDSPLLSPLLESATSMMGLISSAAGKAIIDAVRQNGTVLADFSPDSSAVVGVPNPLGGMPSTFTSWGPLYDLRMKPDIAAPGGLVFSTYLTDIYTVLSGTSQATPFVAGVAALYIAARGHAGVRTPGFARDLGRRIVSSGKAVPWSDGTITAFDFAAPVPQVGNGLVDAAKVVLYDTSLDYDPLNLNDTARFQAAHEVVVTNAGSKPVAYTMTVQPAGGFEGLLGWDESTRSPRVKKYDELEPLSMEVDTELPSSFVVAAGESKTVSVKFLNPTEKGWNGTALPFYSGQVVMSGDNGEQLSMPYFGLAADLQKEMSPIFRPAFPYSKSGLSFTDIKTKPYYSFNLSRQSQDFPKIYTQIKWGTKQIRWDIFEPGWVEDKWTYPPTTSSGYIGPATGFTRATGGFNPATQNASDTFTFPALDVEHGGGEYWWFGKLGNGSQIAPGNYTMRFAALVPFGPPEDSSSWDIFSTPQIRVLPCPGCPQLA</sequence>
<name>A0A9P8Y025_9PEZI</name>
<dbReference type="EMBL" id="JAGTJQ010000009">
    <property type="protein sequence ID" value="KAH7024352.1"/>
    <property type="molecule type" value="Genomic_DNA"/>
</dbReference>
<evidence type="ECO:0000256" key="2">
    <source>
        <dbReference type="ARBA" id="ARBA00022512"/>
    </source>
</evidence>
<keyword evidence="7 9" id="KW-0720">Serine protease</keyword>
<dbReference type="PANTHER" id="PTHR43806">
    <property type="entry name" value="PEPTIDASE S8"/>
    <property type="match status" value="1"/>
</dbReference>
<evidence type="ECO:0000256" key="8">
    <source>
        <dbReference type="PIRSR" id="PIRSR615500-1"/>
    </source>
</evidence>
<keyword evidence="3" id="KW-0964">Secreted</keyword>
<evidence type="ECO:0000256" key="1">
    <source>
        <dbReference type="ARBA" id="ARBA00011073"/>
    </source>
</evidence>
<evidence type="ECO:0000256" key="10">
    <source>
        <dbReference type="RuleBase" id="RU003355"/>
    </source>
</evidence>
<dbReference type="AlphaFoldDB" id="A0A9P8Y025"/>
<feature type="active site" description="Charge relay system" evidence="8 9">
    <location>
        <position position="204"/>
    </location>
</feature>
<dbReference type="InterPro" id="IPR046450">
    <property type="entry name" value="PA_dom_sf"/>
</dbReference>
<feature type="signal peptide" evidence="11">
    <location>
        <begin position="1"/>
        <end position="17"/>
    </location>
</feature>
<reference evidence="15" key="1">
    <citation type="journal article" date="2021" name="Nat. Commun.">
        <title>Genetic determinants of endophytism in the Arabidopsis root mycobiome.</title>
        <authorList>
            <person name="Mesny F."/>
            <person name="Miyauchi S."/>
            <person name="Thiergart T."/>
            <person name="Pickel B."/>
            <person name="Atanasova L."/>
            <person name="Karlsson M."/>
            <person name="Huettel B."/>
            <person name="Barry K.W."/>
            <person name="Haridas S."/>
            <person name="Chen C."/>
            <person name="Bauer D."/>
            <person name="Andreopoulos W."/>
            <person name="Pangilinan J."/>
            <person name="LaButti K."/>
            <person name="Riley R."/>
            <person name="Lipzen A."/>
            <person name="Clum A."/>
            <person name="Drula E."/>
            <person name="Henrissat B."/>
            <person name="Kohler A."/>
            <person name="Grigoriev I.V."/>
            <person name="Martin F.M."/>
            <person name="Hacquard S."/>
        </authorList>
    </citation>
    <scope>NUCLEOTIDE SEQUENCE</scope>
    <source>
        <strain evidence="15">MPI-CAGE-CH-0230</strain>
    </source>
</reference>
<dbReference type="InterPro" id="IPR010435">
    <property type="entry name" value="C5a/SBT2-like_Fn3"/>
</dbReference>
<dbReference type="Gene3D" id="3.40.50.200">
    <property type="entry name" value="Peptidase S8/S53 domain"/>
    <property type="match status" value="1"/>
</dbReference>
<dbReference type="InterPro" id="IPR022398">
    <property type="entry name" value="Peptidase_S8_His-AS"/>
</dbReference>
<evidence type="ECO:0000256" key="9">
    <source>
        <dbReference type="PROSITE-ProRule" id="PRU01240"/>
    </source>
</evidence>
<dbReference type="InterPro" id="IPR036852">
    <property type="entry name" value="Peptidase_S8/S53_dom_sf"/>
</dbReference>
<evidence type="ECO:0000259" key="14">
    <source>
        <dbReference type="Pfam" id="PF06280"/>
    </source>
</evidence>
<dbReference type="Pfam" id="PF02225">
    <property type="entry name" value="PA"/>
    <property type="match status" value="1"/>
</dbReference>
<dbReference type="Pfam" id="PF06280">
    <property type="entry name" value="fn3_5"/>
    <property type="match status" value="1"/>
</dbReference>
<feature type="chain" id="PRO_5040333865" evidence="11">
    <location>
        <begin position="18"/>
        <end position="908"/>
    </location>
</feature>
<dbReference type="GeneID" id="70180881"/>
<dbReference type="InterPro" id="IPR034187">
    <property type="entry name" value="Peptidases_S8_5"/>
</dbReference>
<evidence type="ECO:0000256" key="6">
    <source>
        <dbReference type="ARBA" id="ARBA00022801"/>
    </source>
</evidence>
<keyword evidence="4 9" id="KW-0645">Protease</keyword>
<evidence type="ECO:0000256" key="11">
    <source>
        <dbReference type="SAM" id="SignalP"/>
    </source>
</evidence>
<dbReference type="Gene3D" id="3.50.30.30">
    <property type="match status" value="1"/>
</dbReference>
<evidence type="ECO:0000256" key="3">
    <source>
        <dbReference type="ARBA" id="ARBA00022525"/>
    </source>
</evidence>
<evidence type="ECO:0000313" key="16">
    <source>
        <dbReference type="Proteomes" id="UP000756346"/>
    </source>
</evidence>
<comment type="caution">
    <text evidence="15">The sequence shown here is derived from an EMBL/GenBank/DDBJ whole genome shotgun (WGS) entry which is preliminary data.</text>
</comment>
<dbReference type="PROSITE" id="PS51892">
    <property type="entry name" value="SUBTILASE"/>
    <property type="match status" value="1"/>
</dbReference>
<dbReference type="CDD" id="cd07489">
    <property type="entry name" value="Peptidases_S8_5"/>
    <property type="match status" value="1"/>
</dbReference>
<comment type="similarity">
    <text evidence="1 9 10">Belongs to the peptidase S8 family.</text>
</comment>
<dbReference type="PRINTS" id="PR00723">
    <property type="entry name" value="SUBTILISIN"/>
</dbReference>
<dbReference type="InterPro" id="IPR000209">
    <property type="entry name" value="Peptidase_S8/S53_dom"/>
</dbReference>
<dbReference type="InterPro" id="IPR003137">
    <property type="entry name" value="PA_domain"/>
</dbReference>
<dbReference type="RefSeq" id="XP_046007900.1">
    <property type="nucleotide sequence ID" value="XM_046151335.1"/>
</dbReference>
<dbReference type="InterPro" id="IPR023828">
    <property type="entry name" value="Peptidase_S8_Ser-AS"/>
</dbReference>
<evidence type="ECO:0000259" key="13">
    <source>
        <dbReference type="Pfam" id="PF02225"/>
    </source>
</evidence>
<dbReference type="Pfam" id="PF00082">
    <property type="entry name" value="Peptidase_S8"/>
    <property type="match status" value="1"/>
</dbReference>
<evidence type="ECO:0000256" key="4">
    <source>
        <dbReference type="ARBA" id="ARBA00022670"/>
    </source>
</evidence>
<dbReference type="PROSITE" id="PS00137">
    <property type="entry name" value="SUBTILASE_HIS"/>
    <property type="match status" value="1"/>
</dbReference>
<evidence type="ECO:0000256" key="7">
    <source>
        <dbReference type="ARBA" id="ARBA00022825"/>
    </source>
</evidence>
<keyword evidence="16" id="KW-1185">Reference proteome</keyword>
<feature type="active site" description="Charge relay system" evidence="8 9">
    <location>
        <position position="524"/>
    </location>
</feature>
<proteinExistence type="inferred from homology"/>
<feature type="active site" description="Charge relay system" evidence="8 9">
    <location>
        <position position="154"/>
    </location>
</feature>
<dbReference type="GO" id="GO:0004252">
    <property type="term" value="F:serine-type endopeptidase activity"/>
    <property type="evidence" value="ECO:0007669"/>
    <property type="project" value="UniProtKB-UniRule"/>
</dbReference>
<dbReference type="Proteomes" id="UP000756346">
    <property type="component" value="Unassembled WGS sequence"/>
</dbReference>
<feature type="domain" description="C5a peptidase/Subtilisin-like protease SBT2-like Fn3-like" evidence="14">
    <location>
        <begin position="608"/>
        <end position="727"/>
    </location>
</feature>
<evidence type="ECO:0000313" key="15">
    <source>
        <dbReference type="EMBL" id="KAH7024352.1"/>
    </source>
</evidence>
<feature type="domain" description="Peptidase S8/S53" evidence="12">
    <location>
        <begin position="145"/>
        <end position="543"/>
    </location>
</feature>
<accession>A0A9P8Y025</accession>
<keyword evidence="5 11" id="KW-0732">Signal</keyword>
<dbReference type="GO" id="GO:0006508">
    <property type="term" value="P:proteolysis"/>
    <property type="evidence" value="ECO:0007669"/>
    <property type="project" value="UniProtKB-KW"/>
</dbReference>
<keyword evidence="6 9" id="KW-0378">Hydrolase</keyword>
<dbReference type="OrthoDB" id="10256524at2759"/>
<evidence type="ECO:0000259" key="12">
    <source>
        <dbReference type="Pfam" id="PF00082"/>
    </source>
</evidence>
<organism evidence="15 16">
    <name type="scientific">Microdochium trichocladiopsis</name>
    <dbReference type="NCBI Taxonomy" id="1682393"/>
    <lineage>
        <taxon>Eukaryota</taxon>
        <taxon>Fungi</taxon>
        <taxon>Dikarya</taxon>
        <taxon>Ascomycota</taxon>
        <taxon>Pezizomycotina</taxon>
        <taxon>Sordariomycetes</taxon>
        <taxon>Xylariomycetidae</taxon>
        <taxon>Xylariales</taxon>
        <taxon>Microdochiaceae</taxon>
        <taxon>Microdochium</taxon>
    </lineage>
</organism>
<dbReference type="InterPro" id="IPR050131">
    <property type="entry name" value="Peptidase_S8_subtilisin-like"/>
</dbReference>
<dbReference type="SUPFAM" id="SSF52743">
    <property type="entry name" value="Subtilisin-like"/>
    <property type="match status" value="1"/>
</dbReference>
<dbReference type="SUPFAM" id="SSF52025">
    <property type="entry name" value="PA domain"/>
    <property type="match status" value="1"/>
</dbReference>
<dbReference type="InterPro" id="IPR023827">
    <property type="entry name" value="Peptidase_S8_Asp-AS"/>
</dbReference>
<dbReference type="CDD" id="cd02124">
    <property type="entry name" value="PA_PoS1_like"/>
    <property type="match status" value="1"/>
</dbReference>
<gene>
    <name evidence="15" type="ORF">B0I36DRAFT_273884</name>
</gene>
<dbReference type="PROSITE" id="PS00136">
    <property type="entry name" value="SUBTILASE_ASP"/>
    <property type="match status" value="1"/>
</dbReference>
<keyword evidence="2" id="KW-0134">Cell wall</keyword>
<feature type="domain" description="PA" evidence="13">
    <location>
        <begin position="376"/>
        <end position="450"/>
    </location>
</feature>
<dbReference type="GO" id="GO:0016020">
    <property type="term" value="C:membrane"/>
    <property type="evidence" value="ECO:0007669"/>
    <property type="project" value="InterPro"/>
</dbReference>
<dbReference type="PROSITE" id="PS00138">
    <property type="entry name" value="SUBTILASE_SER"/>
    <property type="match status" value="1"/>
</dbReference>
<evidence type="ECO:0000256" key="5">
    <source>
        <dbReference type="ARBA" id="ARBA00022729"/>
    </source>
</evidence>